<dbReference type="OrthoDB" id="37112at10239"/>
<keyword evidence="1" id="KW-1133">Transmembrane helix</keyword>
<evidence type="ECO:0000256" key="1">
    <source>
        <dbReference type="SAM" id="Phobius"/>
    </source>
</evidence>
<feature type="transmembrane region" description="Helical" evidence="1">
    <location>
        <begin position="516"/>
        <end position="540"/>
    </location>
</feature>
<reference evidence="2" key="1">
    <citation type="submission" date="2016-06" db="EMBL/GenBank/DDBJ databases">
        <title>A Novel Negative-stranded RNA Virus Mediates Sex Ratio in Its Parasitoid Host.</title>
        <authorList>
            <person name="Wang F."/>
            <person name="Fang Q."/>
            <person name="Wang B."/>
            <person name="Yan Z."/>
            <person name="Hong J."/>
            <person name="Bao Y."/>
            <person name="Kuhu J.H."/>
            <person name="Werren J.H."/>
            <person name="Song Q."/>
            <person name="Ye G."/>
        </authorList>
    </citation>
    <scope>NUCLEOTIDE SEQUENCE [LARGE SCALE GENOMIC DNA]</scope>
    <source>
        <strain evidence="2">1</strain>
    </source>
</reference>
<evidence type="ECO:0000313" key="3">
    <source>
        <dbReference type="Proteomes" id="UP000233833"/>
    </source>
</evidence>
<proteinExistence type="predicted"/>
<dbReference type="RefSeq" id="YP_009505432.1">
    <property type="nucleotide sequence ID" value="NC_038269.1"/>
</dbReference>
<dbReference type="Proteomes" id="UP000233833">
    <property type="component" value="Segment"/>
</dbReference>
<dbReference type="KEGG" id="vg:37616258"/>
<keyword evidence="1" id="KW-0812">Transmembrane</keyword>
<dbReference type="GeneID" id="37616258"/>
<dbReference type="Pfam" id="PF24664">
    <property type="entry name" value="Monjiviricetes_fusion"/>
    <property type="match status" value="1"/>
</dbReference>
<sequence length="574" mass="63358">MYLFTVTLLLPAAAALVGYDCNKKGMGHPYAIGSMSECRKFDKGAISSSAWAGTILQVPKQTQTPHKTCKLLLRSYSMYCTYYNNPTMLEKYSDDVDLTPYIMDEQDCIDAWDKRVFYYQGTQISVNPGGVTKILIGADIDENGFCRTSKGTSTVVKGHIELVWAEVMEVTDLRGQPKRRELDGEGLRWSLTRKSSTTVTGVTVLTNSPPTAMCSWQSIYQGAGELLEYPGSETYVTIPKLSSGFKLITVVTVCGLRVSVTDDPSIFLVNTTAVDVTPANDEFSGRYSSYFKSGLLGLQLILQSGMTTTTRDLLKNQCILEQMIQQNVVHQASKHPGLAAYTLTGVRGWTIILSGAGVILKQCTEVAVVLRPQDECYTDIPITINSTSSPLFLDPTTHIIKISSHTIECDDDSNPIFQVRNQYYRMTPKLVPVRGLPNLPSVLSDLNTTLLSPGTGLYPNEVLNHLDEGMSHISRKEEVERQLLKLGSNDFKTIHDGTGVIGSLVNYVVESGPTRWLMIASITIGSLSITISILLGVVIYRSRLWLVLAKKSTIAEYQATLLGQELDRRNQQQV</sequence>
<organism evidence="2">
    <name type="scientific">Pteromalus puparum negative-strand RNA virus 1</name>
    <dbReference type="NCBI Taxonomy" id="1926633"/>
    <lineage>
        <taxon>Viruses</taxon>
        <taxon>Riboviria</taxon>
        <taxon>Orthornavirae</taxon>
        <taxon>Negarnaviricota</taxon>
        <taxon>Haploviricotina</taxon>
        <taxon>Monjiviricetes</taxon>
        <taxon>Mononegavirales</taxon>
        <taxon>Artoviridae</taxon>
        <taxon>Peropuvirus</taxon>
        <taxon>Peropuvirus pteromali</taxon>
    </lineage>
</organism>
<protein>
    <submittedName>
        <fullName evidence="2">Putative glycoprotein</fullName>
    </submittedName>
</protein>
<accession>A0A1L5BWQ0</accession>
<dbReference type="EMBL" id="KX431032">
    <property type="protein sequence ID" value="APL97666.1"/>
    <property type="molecule type" value="Viral_cRNA"/>
</dbReference>
<keyword evidence="3" id="KW-1185">Reference proteome</keyword>
<evidence type="ECO:0000313" key="2">
    <source>
        <dbReference type="EMBL" id="APL97666.1"/>
    </source>
</evidence>
<keyword evidence="1" id="KW-0472">Membrane</keyword>
<name>A0A1L5BWQ0_9MONO</name>